<reference evidence="4" key="1">
    <citation type="journal article" date="2020" name="Stud. Mycol.">
        <title>101 Dothideomycetes genomes: a test case for predicting lifestyles and emergence of pathogens.</title>
        <authorList>
            <person name="Haridas S."/>
            <person name="Albert R."/>
            <person name="Binder M."/>
            <person name="Bloem J."/>
            <person name="Labutti K."/>
            <person name="Salamov A."/>
            <person name="Andreopoulos B."/>
            <person name="Baker S."/>
            <person name="Barry K."/>
            <person name="Bills G."/>
            <person name="Bluhm B."/>
            <person name="Cannon C."/>
            <person name="Castanera R."/>
            <person name="Culley D."/>
            <person name="Daum C."/>
            <person name="Ezra D."/>
            <person name="Gonzalez J."/>
            <person name="Henrissat B."/>
            <person name="Kuo A."/>
            <person name="Liang C."/>
            <person name="Lipzen A."/>
            <person name="Lutzoni F."/>
            <person name="Magnuson J."/>
            <person name="Mondo S."/>
            <person name="Nolan M."/>
            <person name="Ohm R."/>
            <person name="Pangilinan J."/>
            <person name="Park H.-J."/>
            <person name="Ramirez L."/>
            <person name="Alfaro M."/>
            <person name="Sun H."/>
            <person name="Tritt A."/>
            <person name="Yoshinaga Y."/>
            <person name="Zwiers L.-H."/>
            <person name="Turgeon B."/>
            <person name="Goodwin S."/>
            <person name="Spatafora J."/>
            <person name="Crous P."/>
            <person name="Grigoriev I."/>
        </authorList>
    </citation>
    <scope>NUCLEOTIDE SEQUENCE</scope>
    <source>
        <strain evidence="4">CBS 675.92</strain>
    </source>
</reference>
<evidence type="ECO:0000256" key="1">
    <source>
        <dbReference type="SAM" id="MobiDB-lite"/>
    </source>
</evidence>
<feature type="chain" id="PRO_5025616471" evidence="3">
    <location>
        <begin position="24"/>
        <end position="1037"/>
    </location>
</feature>
<sequence length="1037" mass="115997">MRIADTRLVAALLLLLIARGVEAADNDNTEFAFNLFSDVAPLLALFGEQFARQFLSESFTWLDHFIFACVPLGILTALTGAIRVQGPRFARAFIGRARENRATAEIELMSSTSPEVCEMFNGHGVVRTMGYPKIAQIVIFPDEYDAPAQRPDTLAQRPDTLAQRPDALKRHLDARKQRPGPAKPSYGIYTLQTAVKPRSEKLSIMICQAYRSKSYRTAVSFMSMLKGKPFRQHQSGGTAEPEYSSSFDFLGPPNLQLNVSSGKSSTERKAVELFIAVVVALVLQLSLLVIAAVTVYHEPTRRRIKYESQRYGLPCYLVGSGFLFVGMALCSCAIESSTTEFTWKRRCEGSDGGKSHKTKGEREQEKKNRSPRLIWVQQTQRINDQAFDSFLILGGSKRYIVTSSHREEVERCEQSSREDKSKTAKNQGDLESDISNPVNSRETVDNNPQSSKMRWKVLTLVGVVLGGLGFIAQLLGLRGLPWLCSLSQLGAIFSMALTRAFVRRRLGKIPLFCNALKEYELDFLAARIVFNYHFREFEDASNQNIHLREFKPEHTCAWRVVTADSEVAKRFTFPVATIAHTNNVTADSIATPADTQPNNCTVAGVFKRLKSMSLRNPFSRRSMEEANGAGTENGFRHASSLQLVSVRERLGNLCEWKNNASPAALALAQSIEQFMSTFAPDDTTIQWVIKATNVSDTEEHRGRDGVDISLKNYARGKWTVEVGKLEAILSLWLAHIEAGTIERAKAATRGAAKSDKTTQRDELADWRRSQGGIGSKVEYYRIIGDNYEDNILKRDTSWWVGDRFKVEKVEGNAKDSGTKASRGGPHVTVIGFSGPSEVKSATKDDEREELFVSSSDYLPIILAQHLFTSFMWTVAAELPWSFLRKLDKDSDDSKADFGTFDLYRFKDTWYCPKLRNERLDTFVNNAESAGLGSASDILLCMVPALSFGDRLPNEKMLSLMPRDPPKIESFGWARTASFYLDLLESITGAEIDDYFVVAAVIHAMEFVYLGARRRTQGTCQMSRQKILFNFGKTVTGV</sequence>
<keyword evidence="2" id="KW-0472">Membrane</keyword>
<feature type="transmembrane region" description="Helical" evidence="2">
    <location>
        <begin position="316"/>
        <end position="336"/>
    </location>
</feature>
<dbReference type="OrthoDB" id="194358at2759"/>
<evidence type="ECO:0000313" key="5">
    <source>
        <dbReference type="Proteomes" id="UP000800035"/>
    </source>
</evidence>
<feature type="region of interest" description="Disordered" evidence="1">
    <location>
        <begin position="149"/>
        <end position="184"/>
    </location>
</feature>
<gene>
    <name evidence="4" type="ORF">CC80DRAFT_482849</name>
</gene>
<keyword evidence="2" id="KW-0812">Transmembrane</keyword>
<evidence type="ECO:0000256" key="3">
    <source>
        <dbReference type="SAM" id="SignalP"/>
    </source>
</evidence>
<feature type="transmembrane region" description="Helical" evidence="2">
    <location>
        <begin position="457"/>
        <end position="474"/>
    </location>
</feature>
<keyword evidence="2" id="KW-1133">Transmembrane helix</keyword>
<evidence type="ECO:0000256" key="2">
    <source>
        <dbReference type="SAM" id="Phobius"/>
    </source>
</evidence>
<feature type="compositionally biased region" description="Basic and acidic residues" evidence="1">
    <location>
        <begin position="752"/>
        <end position="767"/>
    </location>
</feature>
<dbReference type="Proteomes" id="UP000800035">
    <property type="component" value="Unassembled WGS sequence"/>
</dbReference>
<feature type="region of interest" description="Disordered" evidence="1">
    <location>
        <begin position="410"/>
        <end position="448"/>
    </location>
</feature>
<feature type="region of interest" description="Disordered" evidence="1">
    <location>
        <begin position="345"/>
        <end position="370"/>
    </location>
</feature>
<feature type="compositionally biased region" description="Basic and acidic residues" evidence="1">
    <location>
        <begin position="166"/>
        <end position="176"/>
    </location>
</feature>
<evidence type="ECO:0000313" key="4">
    <source>
        <dbReference type="EMBL" id="KAF1950413.1"/>
    </source>
</evidence>
<feature type="region of interest" description="Disordered" evidence="1">
    <location>
        <begin position="748"/>
        <end position="767"/>
    </location>
</feature>
<organism evidence="4 5">
    <name type="scientific">Byssothecium circinans</name>
    <dbReference type="NCBI Taxonomy" id="147558"/>
    <lineage>
        <taxon>Eukaryota</taxon>
        <taxon>Fungi</taxon>
        <taxon>Dikarya</taxon>
        <taxon>Ascomycota</taxon>
        <taxon>Pezizomycotina</taxon>
        <taxon>Dothideomycetes</taxon>
        <taxon>Pleosporomycetidae</taxon>
        <taxon>Pleosporales</taxon>
        <taxon>Massarineae</taxon>
        <taxon>Massarinaceae</taxon>
        <taxon>Byssothecium</taxon>
    </lineage>
</organism>
<dbReference type="AlphaFoldDB" id="A0A6A5TCA8"/>
<feature type="transmembrane region" description="Helical" evidence="2">
    <location>
        <begin position="65"/>
        <end position="84"/>
    </location>
</feature>
<feature type="compositionally biased region" description="Basic and acidic residues" evidence="1">
    <location>
        <begin position="410"/>
        <end position="422"/>
    </location>
</feature>
<feature type="compositionally biased region" description="Basic and acidic residues" evidence="1">
    <location>
        <begin position="345"/>
        <end position="368"/>
    </location>
</feature>
<proteinExistence type="predicted"/>
<feature type="compositionally biased region" description="Polar residues" evidence="1">
    <location>
        <begin position="433"/>
        <end position="448"/>
    </location>
</feature>
<name>A0A6A5TCA8_9PLEO</name>
<keyword evidence="3" id="KW-0732">Signal</keyword>
<keyword evidence="5" id="KW-1185">Reference proteome</keyword>
<feature type="transmembrane region" description="Helical" evidence="2">
    <location>
        <begin position="273"/>
        <end position="296"/>
    </location>
</feature>
<dbReference type="EMBL" id="ML977026">
    <property type="protein sequence ID" value="KAF1950413.1"/>
    <property type="molecule type" value="Genomic_DNA"/>
</dbReference>
<accession>A0A6A5TCA8</accession>
<feature type="signal peptide" evidence="3">
    <location>
        <begin position="1"/>
        <end position="23"/>
    </location>
</feature>
<protein>
    <submittedName>
        <fullName evidence="4">Uncharacterized protein</fullName>
    </submittedName>
</protein>